<dbReference type="EMBL" id="JEME01000030">
    <property type="protein sequence ID" value="KYG11411.1"/>
    <property type="molecule type" value="Genomic_DNA"/>
</dbReference>
<accession>A0A150U354</accession>
<name>A0A150U354_SORCE</name>
<dbReference type="AlphaFoldDB" id="A0A150U354"/>
<reference evidence="1 2" key="1">
    <citation type="submission" date="2014-02" db="EMBL/GenBank/DDBJ databases">
        <title>The small core and large imbalanced accessory genome model reveals a collaborative survival strategy of Sorangium cellulosum strains in nature.</title>
        <authorList>
            <person name="Han K."/>
            <person name="Peng R."/>
            <person name="Blom J."/>
            <person name="Li Y.-Z."/>
        </authorList>
    </citation>
    <scope>NUCLEOTIDE SEQUENCE [LARGE SCALE GENOMIC DNA]</scope>
    <source>
        <strain evidence="1 2">So0007-03</strain>
    </source>
</reference>
<gene>
    <name evidence="1" type="ORF">BE21_57515</name>
</gene>
<proteinExistence type="predicted"/>
<dbReference type="Proteomes" id="UP000075502">
    <property type="component" value="Unassembled WGS sequence"/>
</dbReference>
<sequence length="144" mass="15464">MSGTKFYGVVALNWKEELTGEVVYAAGPEPYGETMGEYKASADVEMYLSEFARLLQKLGNGYGQKRFNFGGTWRETPGDGINKIELINCRIISSEASNSKGSGPATVKANLSIISPIKINGLTMIDRLYSTGTGGNLLTAAIGR</sequence>
<evidence type="ECO:0000313" key="1">
    <source>
        <dbReference type="EMBL" id="KYG11411.1"/>
    </source>
</evidence>
<evidence type="ECO:0000313" key="2">
    <source>
        <dbReference type="Proteomes" id="UP000075502"/>
    </source>
</evidence>
<evidence type="ECO:0008006" key="3">
    <source>
        <dbReference type="Google" id="ProtNLM"/>
    </source>
</evidence>
<protein>
    <recommendedName>
        <fullName evidence="3">Phage tail protein</fullName>
    </recommendedName>
</protein>
<comment type="caution">
    <text evidence="1">The sequence shown here is derived from an EMBL/GenBank/DDBJ whole genome shotgun (WGS) entry which is preliminary data.</text>
</comment>
<organism evidence="1 2">
    <name type="scientific">Sorangium cellulosum</name>
    <name type="common">Polyangium cellulosum</name>
    <dbReference type="NCBI Taxonomy" id="56"/>
    <lineage>
        <taxon>Bacteria</taxon>
        <taxon>Pseudomonadati</taxon>
        <taxon>Myxococcota</taxon>
        <taxon>Polyangia</taxon>
        <taxon>Polyangiales</taxon>
        <taxon>Polyangiaceae</taxon>
        <taxon>Sorangium</taxon>
    </lineage>
</organism>